<dbReference type="AlphaFoldDB" id="A0AAV7TEF9"/>
<proteinExistence type="predicted"/>
<evidence type="ECO:0000256" key="1">
    <source>
        <dbReference type="SAM" id="MobiDB-lite"/>
    </source>
</evidence>
<gene>
    <name evidence="2" type="ORF">NDU88_000012</name>
</gene>
<feature type="region of interest" description="Disordered" evidence="1">
    <location>
        <begin position="1"/>
        <end position="162"/>
    </location>
</feature>
<comment type="caution">
    <text evidence="2">The sequence shown here is derived from an EMBL/GenBank/DDBJ whole genome shotgun (WGS) entry which is preliminary data.</text>
</comment>
<feature type="compositionally biased region" description="Pro residues" evidence="1">
    <location>
        <begin position="1"/>
        <end position="22"/>
    </location>
</feature>
<name>A0AAV7TEF9_PLEWA</name>
<feature type="compositionally biased region" description="Low complexity" evidence="1">
    <location>
        <begin position="115"/>
        <end position="127"/>
    </location>
</feature>
<dbReference type="EMBL" id="JANPWB010000006">
    <property type="protein sequence ID" value="KAJ1174719.1"/>
    <property type="molecule type" value="Genomic_DNA"/>
</dbReference>
<dbReference type="Proteomes" id="UP001066276">
    <property type="component" value="Chromosome 3_2"/>
</dbReference>
<evidence type="ECO:0000313" key="2">
    <source>
        <dbReference type="EMBL" id="KAJ1174719.1"/>
    </source>
</evidence>
<keyword evidence="3" id="KW-1185">Reference proteome</keyword>
<organism evidence="2 3">
    <name type="scientific">Pleurodeles waltl</name>
    <name type="common">Iberian ribbed newt</name>
    <dbReference type="NCBI Taxonomy" id="8319"/>
    <lineage>
        <taxon>Eukaryota</taxon>
        <taxon>Metazoa</taxon>
        <taxon>Chordata</taxon>
        <taxon>Craniata</taxon>
        <taxon>Vertebrata</taxon>
        <taxon>Euteleostomi</taxon>
        <taxon>Amphibia</taxon>
        <taxon>Batrachia</taxon>
        <taxon>Caudata</taxon>
        <taxon>Salamandroidea</taxon>
        <taxon>Salamandridae</taxon>
        <taxon>Pleurodelinae</taxon>
        <taxon>Pleurodeles</taxon>
    </lineage>
</organism>
<accession>A0AAV7TEF9</accession>
<protein>
    <submittedName>
        <fullName evidence="2">Uncharacterized protein</fullName>
    </submittedName>
</protein>
<sequence>MIPPTNATIPPPSRPLGIPPSLHPHHRDVEAQRTRRVPPSSHAAEHPRGANRAQPGLTASRGAAARQDRRGPPHGTPHLPSMGRGEAPHGQLQSRSGQAPPDMPPASCSAGHRQGPGAAPVPQAAIPRKSQPGGARSTHRPLHSGGRACSTPESGEMQELSS</sequence>
<evidence type="ECO:0000313" key="3">
    <source>
        <dbReference type="Proteomes" id="UP001066276"/>
    </source>
</evidence>
<reference evidence="2" key="1">
    <citation type="journal article" date="2022" name="bioRxiv">
        <title>Sequencing and chromosome-scale assembly of the giantPleurodeles waltlgenome.</title>
        <authorList>
            <person name="Brown T."/>
            <person name="Elewa A."/>
            <person name="Iarovenko S."/>
            <person name="Subramanian E."/>
            <person name="Araus A.J."/>
            <person name="Petzold A."/>
            <person name="Susuki M."/>
            <person name="Suzuki K.-i.T."/>
            <person name="Hayashi T."/>
            <person name="Toyoda A."/>
            <person name="Oliveira C."/>
            <person name="Osipova E."/>
            <person name="Leigh N.D."/>
            <person name="Simon A."/>
            <person name="Yun M.H."/>
        </authorList>
    </citation>
    <scope>NUCLEOTIDE SEQUENCE</scope>
    <source>
        <strain evidence="2">20211129_DDA</strain>
        <tissue evidence="2">Liver</tissue>
    </source>
</reference>